<feature type="transmembrane region" description="Helical" evidence="1">
    <location>
        <begin position="231"/>
        <end position="253"/>
    </location>
</feature>
<dbReference type="AlphaFoldDB" id="A0A438M2S5"/>
<name>A0A438M2S5_9ACTN</name>
<keyword evidence="1" id="KW-0472">Membrane</keyword>
<evidence type="ECO:0000313" key="2">
    <source>
        <dbReference type="EMBL" id="RVX39788.1"/>
    </source>
</evidence>
<protein>
    <recommendedName>
        <fullName evidence="4">Cytochrome C biogenesis DsbD-like protein</fullName>
    </recommendedName>
</protein>
<keyword evidence="1" id="KW-1133">Transmembrane helix</keyword>
<dbReference type="RefSeq" id="WP_127932257.1">
    <property type="nucleotide sequence ID" value="NZ_SAUN01000001.1"/>
</dbReference>
<feature type="transmembrane region" description="Helical" evidence="1">
    <location>
        <begin position="117"/>
        <end position="138"/>
    </location>
</feature>
<feature type="transmembrane region" description="Helical" evidence="1">
    <location>
        <begin position="22"/>
        <end position="44"/>
    </location>
</feature>
<evidence type="ECO:0000256" key="1">
    <source>
        <dbReference type="SAM" id="Phobius"/>
    </source>
</evidence>
<feature type="transmembrane region" description="Helical" evidence="1">
    <location>
        <begin position="64"/>
        <end position="97"/>
    </location>
</feature>
<feature type="transmembrane region" description="Helical" evidence="1">
    <location>
        <begin position="274"/>
        <end position="293"/>
    </location>
</feature>
<dbReference type="Proteomes" id="UP000284824">
    <property type="component" value="Unassembled WGS sequence"/>
</dbReference>
<gene>
    <name evidence="2" type="ORF">EDD27_2161</name>
</gene>
<keyword evidence="1" id="KW-0812">Transmembrane</keyword>
<accession>A0A438M2S5</accession>
<dbReference type="EMBL" id="SAUN01000001">
    <property type="protein sequence ID" value="RVX39788.1"/>
    <property type="molecule type" value="Genomic_DNA"/>
</dbReference>
<keyword evidence="3" id="KW-1185">Reference proteome</keyword>
<evidence type="ECO:0000313" key="3">
    <source>
        <dbReference type="Proteomes" id="UP000284824"/>
    </source>
</evidence>
<reference evidence="2 3" key="1">
    <citation type="submission" date="2019-01" db="EMBL/GenBank/DDBJ databases">
        <title>Sequencing the genomes of 1000 actinobacteria strains.</title>
        <authorList>
            <person name="Klenk H.-P."/>
        </authorList>
    </citation>
    <scope>NUCLEOTIDE SEQUENCE [LARGE SCALE GENOMIC DNA]</scope>
    <source>
        <strain evidence="2 3">DSM 43925</strain>
    </source>
</reference>
<feature type="transmembrane region" description="Helical" evidence="1">
    <location>
        <begin position="194"/>
        <end position="211"/>
    </location>
</feature>
<dbReference type="OrthoDB" id="2604909at2"/>
<comment type="caution">
    <text evidence="2">The sequence shown here is derived from an EMBL/GenBank/DDBJ whole genome shotgun (WGS) entry which is preliminary data.</text>
</comment>
<feature type="transmembrane region" description="Helical" evidence="1">
    <location>
        <begin position="158"/>
        <end position="182"/>
    </location>
</feature>
<organism evidence="2 3">
    <name type="scientific">Nonomuraea polychroma</name>
    <dbReference type="NCBI Taxonomy" id="46176"/>
    <lineage>
        <taxon>Bacteria</taxon>
        <taxon>Bacillati</taxon>
        <taxon>Actinomycetota</taxon>
        <taxon>Actinomycetes</taxon>
        <taxon>Streptosporangiales</taxon>
        <taxon>Streptosporangiaceae</taxon>
        <taxon>Nonomuraea</taxon>
    </lineage>
</organism>
<sequence length="313" mass="33409">MTTVVPPVQSQPTEQQTPRRRWLVVTLSVVAGFLLTVVWSAHFVDQTIGHTVADGLLGHDANEVPIAGVSAGLIFAFVTGLAGTFTACNIAAFGALAPLLSDQRTMRGRLAAALRPLAHLAAGMVVVSALYGAVVAIVGTSMPQFSTATATGLTPRSVQSMVTFGIIGIVMIYLGLAALGIVRDPLARVSRRYPHARMALMGALIGAFLIGRPYGLFRQLFRDAAESHNVLYGVFAFVLQSIGNIIIISTLFLGMALLPGGKMNRWMTAKPGRMAVVMGAAFIVAGVFTLLYWDVRLLARRGYIWYPIAPWAA</sequence>
<evidence type="ECO:0008006" key="4">
    <source>
        <dbReference type="Google" id="ProtNLM"/>
    </source>
</evidence>
<proteinExistence type="predicted"/>